<comment type="caution">
    <text evidence="9">The sequence shown here is derived from an EMBL/GenBank/DDBJ whole genome shotgun (WGS) entry which is preliminary data.</text>
</comment>
<dbReference type="PROSITE" id="PS00198">
    <property type="entry name" value="4FE4S_FER_1"/>
    <property type="match status" value="1"/>
</dbReference>
<dbReference type="GO" id="GO:0051539">
    <property type="term" value="F:4 iron, 4 sulfur cluster binding"/>
    <property type="evidence" value="ECO:0007669"/>
    <property type="project" value="UniProtKB-KW"/>
</dbReference>
<dbReference type="Gene3D" id="3.30.70.20">
    <property type="match status" value="2"/>
</dbReference>
<feature type="domain" description="4Fe-4S ferredoxin-type" evidence="8">
    <location>
        <begin position="220"/>
        <end position="240"/>
    </location>
</feature>
<evidence type="ECO:0000256" key="1">
    <source>
        <dbReference type="ARBA" id="ARBA00022448"/>
    </source>
</evidence>
<keyword evidence="7" id="KW-0472">Membrane</keyword>
<keyword evidence="3" id="KW-0479">Metal-binding</keyword>
<dbReference type="InParanoid" id="A0A0J6WQQ1"/>
<feature type="domain" description="4Fe-4S ferredoxin-type" evidence="8">
    <location>
        <begin position="241"/>
        <end position="271"/>
    </location>
</feature>
<dbReference type="PATRIC" id="fig|1122219.3.peg.2341"/>
<keyword evidence="10" id="KW-1185">Reference proteome</keyword>
<dbReference type="EMBL" id="LEKT01000047">
    <property type="protein sequence ID" value="KMO85765.1"/>
    <property type="molecule type" value="Genomic_DNA"/>
</dbReference>
<keyword evidence="7" id="KW-0812">Transmembrane</keyword>
<name>A0A0J6WQQ1_9FIRM</name>
<evidence type="ECO:0000256" key="3">
    <source>
        <dbReference type="ARBA" id="ARBA00022723"/>
    </source>
</evidence>
<reference evidence="9 10" key="1">
    <citation type="submission" date="2015-06" db="EMBL/GenBank/DDBJ databases">
        <title>Draft genome sequence of beer spoilage bacterium Megasphaera cerevisiae type strain 20462.</title>
        <authorList>
            <person name="Kutumbaka K."/>
            <person name="Pasmowitz J."/>
            <person name="Mategko J."/>
            <person name="Reyes D."/>
            <person name="Friedrich A."/>
            <person name="Han S."/>
            <person name="Martens-Habbena W."/>
            <person name="Neal-McKinney J."/>
            <person name="Janagama H.K."/>
            <person name="Nadala C."/>
            <person name="Samadpour M."/>
        </authorList>
    </citation>
    <scope>NUCLEOTIDE SEQUENCE [LARGE SCALE GENOMIC DNA]</scope>
    <source>
        <strain evidence="9 10">DSM 20462</strain>
    </source>
</reference>
<gene>
    <name evidence="9" type="ORF">AB840_11875</name>
</gene>
<evidence type="ECO:0000313" key="10">
    <source>
        <dbReference type="Proteomes" id="UP000036503"/>
    </source>
</evidence>
<keyword evidence="7" id="KW-1133">Transmembrane helix</keyword>
<keyword evidence="1" id="KW-0813">Transport</keyword>
<dbReference type="InterPro" id="IPR017896">
    <property type="entry name" value="4Fe4S_Fe-S-bd"/>
</dbReference>
<evidence type="ECO:0000256" key="5">
    <source>
        <dbReference type="ARBA" id="ARBA00023004"/>
    </source>
</evidence>
<dbReference type="GO" id="GO:0046872">
    <property type="term" value="F:metal ion binding"/>
    <property type="evidence" value="ECO:0007669"/>
    <property type="project" value="UniProtKB-KW"/>
</dbReference>
<evidence type="ECO:0000256" key="6">
    <source>
        <dbReference type="ARBA" id="ARBA00023014"/>
    </source>
</evidence>
<evidence type="ECO:0000313" key="9">
    <source>
        <dbReference type="EMBL" id="KMO85765.1"/>
    </source>
</evidence>
<keyword evidence="6" id="KW-0411">Iron-sulfur</keyword>
<keyword evidence="5" id="KW-0408">Iron</keyword>
<dbReference type="InterPro" id="IPR051684">
    <property type="entry name" value="Electron_Trans/Redox"/>
</dbReference>
<protein>
    <submittedName>
        <fullName evidence="9">4Fe-4S ferredoxin</fullName>
    </submittedName>
</protein>
<dbReference type="PROSITE" id="PS51379">
    <property type="entry name" value="4FE4S_FER_2"/>
    <property type="match status" value="2"/>
</dbReference>
<organism evidence="9 10">
    <name type="scientific">Megasphaera cerevisiae DSM 20462</name>
    <dbReference type="NCBI Taxonomy" id="1122219"/>
    <lineage>
        <taxon>Bacteria</taxon>
        <taxon>Bacillati</taxon>
        <taxon>Bacillota</taxon>
        <taxon>Negativicutes</taxon>
        <taxon>Veillonellales</taxon>
        <taxon>Veillonellaceae</taxon>
        <taxon>Megasphaera</taxon>
    </lineage>
</organism>
<dbReference type="Pfam" id="PF00037">
    <property type="entry name" value="Fer4"/>
    <property type="match status" value="1"/>
</dbReference>
<keyword evidence="4" id="KW-0249">Electron transport</keyword>
<proteinExistence type="predicted"/>
<dbReference type="RefSeq" id="WP_072061840.1">
    <property type="nucleotide sequence ID" value="NZ_FUXD01000050.1"/>
</dbReference>
<dbReference type="GO" id="GO:0005886">
    <property type="term" value="C:plasma membrane"/>
    <property type="evidence" value="ECO:0007669"/>
    <property type="project" value="TreeGrafter"/>
</dbReference>
<evidence type="ECO:0000259" key="8">
    <source>
        <dbReference type="PROSITE" id="PS51379"/>
    </source>
</evidence>
<dbReference type="InterPro" id="IPR017900">
    <property type="entry name" value="4Fe4S_Fe_S_CS"/>
</dbReference>
<dbReference type="SUPFAM" id="SSF54862">
    <property type="entry name" value="4Fe-4S ferredoxins"/>
    <property type="match status" value="1"/>
</dbReference>
<dbReference type="Pfam" id="PF12801">
    <property type="entry name" value="Fer4_5"/>
    <property type="match status" value="3"/>
</dbReference>
<dbReference type="PANTHER" id="PTHR30176:SF3">
    <property type="entry name" value="FERREDOXIN-TYPE PROTEIN NAPH"/>
    <property type="match status" value="1"/>
</dbReference>
<dbReference type="AlphaFoldDB" id="A0A0J6WQQ1"/>
<accession>A0A0J6WQQ1</accession>
<feature type="transmembrane region" description="Helical" evidence="7">
    <location>
        <begin position="117"/>
        <end position="140"/>
    </location>
</feature>
<keyword evidence="2" id="KW-0004">4Fe-4S</keyword>
<dbReference type="PANTHER" id="PTHR30176">
    <property type="entry name" value="FERREDOXIN-TYPE PROTEIN NAPH"/>
    <property type="match status" value="1"/>
</dbReference>
<evidence type="ECO:0000256" key="2">
    <source>
        <dbReference type="ARBA" id="ARBA00022485"/>
    </source>
</evidence>
<feature type="transmembrane region" description="Helical" evidence="7">
    <location>
        <begin position="174"/>
        <end position="197"/>
    </location>
</feature>
<evidence type="ECO:0000256" key="4">
    <source>
        <dbReference type="ARBA" id="ARBA00022982"/>
    </source>
</evidence>
<sequence>MDKRHVIQLLSAVIYNAHVPGFLNGRIFQGESKAACVPGLNCYSCPGAIGACPLGAFQSVLSGTALRIPFYVLGTVLLFGILAGRFICGWLCPFGLIQEALYRLPGPKLRHVPGTGILRYFRYGIAVVFVLILPVAAYLISGIGEPAFCKYICPAGTLEASVPLLLMNQSLAAAAGWITVWKFFVLAFFLVLMICIYRPFCRFVCPLGVWYGLWNRRAMLGIAVAEKRCTHCGTCHAVCPAEAVIAGNAECISCGRCVESCPEKAIYFRNPLCDPEQLEVKSK</sequence>
<dbReference type="Proteomes" id="UP000036503">
    <property type="component" value="Unassembled WGS sequence"/>
</dbReference>
<dbReference type="STRING" id="39029.BSR42_11600"/>
<evidence type="ECO:0000256" key="7">
    <source>
        <dbReference type="SAM" id="Phobius"/>
    </source>
</evidence>
<feature type="transmembrane region" description="Helical" evidence="7">
    <location>
        <begin position="70"/>
        <end position="96"/>
    </location>
</feature>